<evidence type="ECO:0000313" key="2">
    <source>
        <dbReference type="Proteomes" id="UP000825679"/>
    </source>
</evidence>
<proteinExistence type="predicted"/>
<gene>
    <name evidence="1" type="ORF">K4H28_09275</name>
</gene>
<evidence type="ECO:0000313" key="1">
    <source>
        <dbReference type="EMBL" id="QZA76527.1"/>
    </source>
</evidence>
<keyword evidence="2" id="KW-1185">Reference proteome</keyword>
<organism evidence="1 2">
    <name type="scientific">Deefgea tanakiae</name>
    <dbReference type="NCBI Taxonomy" id="2865840"/>
    <lineage>
        <taxon>Bacteria</taxon>
        <taxon>Pseudomonadati</taxon>
        <taxon>Pseudomonadota</taxon>
        <taxon>Betaproteobacteria</taxon>
        <taxon>Neisseriales</taxon>
        <taxon>Chitinibacteraceae</taxon>
        <taxon>Deefgea</taxon>
    </lineage>
</organism>
<dbReference type="EMBL" id="CP081150">
    <property type="protein sequence ID" value="QZA76527.1"/>
    <property type="molecule type" value="Genomic_DNA"/>
</dbReference>
<name>A0ABX8Z1S6_9NEIS</name>
<dbReference type="Proteomes" id="UP000825679">
    <property type="component" value="Chromosome"/>
</dbReference>
<sequence length="316" mass="37004">MNIFTRQEPSTLFFDDFNIETVNELTQRGWVVADDAQQFSYNIPQQKQRNQYRNNIANWRADQISLVDLAGEPEKRVVELFAKSDGTWNRHSQFCQPPRFAIGTFSARVKLNNSHNTMDGDALNKHFLLNGIGISQQSARSKHSFTYEQRPGYTHPILINEQLQYDTKRSFTGDQPRREIGYVAPGWYQLTIQFNPKATYCRRHNRATHCLPTVRFFLDDEQVSELPIYTASLEAKFGMTFAHYYPSVVSNDYLRVETMQIDWVYHAPNILLRPNEIRSYVDEHRRAHRSFIDTTATRVIHDAEKEPYRCPITTQE</sequence>
<reference evidence="1 2" key="1">
    <citation type="submission" date="2021-08" db="EMBL/GenBank/DDBJ databases">
        <title>complete genome sequencing of Deefgea sp. D25.</title>
        <authorList>
            <person name="Bae J.-W."/>
            <person name="Gim D.-H."/>
        </authorList>
    </citation>
    <scope>NUCLEOTIDE SEQUENCE [LARGE SCALE GENOMIC DNA]</scope>
    <source>
        <strain evidence="1 2">D25</strain>
    </source>
</reference>
<accession>A0ABX8Z1S6</accession>
<dbReference type="RefSeq" id="WP_221004933.1">
    <property type="nucleotide sequence ID" value="NZ_CP081150.1"/>
</dbReference>
<protein>
    <submittedName>
        <fullName evidence="1">Uncharacterized protein</fullName>
    </submittedName>
</protein>